<keyword evidence="1" id="KW-0472">Membrane</keyword>
<dbReference type="Proteomes" id="UP000246121">
    <property type="component" value="Unassembled WGS sequence"/>
</dbReference>
<dbReference type="VEuPathDB" id="TriTrypDB:TcYC6_0065680"/>
<dbReference type="VEuPathDB" id="TriTrypDB:C4B63_31g117"/>
<organism evidence="2 3">
    <name type="scientific">Trypanosoma cruzi</name>
    <dbReference type="NCBI Taxonomy" id="5693"/>
    <lineage>
        <taxon>Eukaryota</taxon>
        <taxon>Discoba</taxon>
        <taxon>Euglenozoa</taxon>
        <taxon>Kinetoplastea</taxon>
        <taxon>Metakinetoplastina</taxon>
        <taxon>Trypanosomatida</taxon>
        <taxon>Trypanosomatidae</taxon>
        <taxon>Trypanosoma</taxon>
        <taxon>Schizotrypanum</taxon>
    </lineage>
</organism>
<reference evidence="2 3" key="1">
    <citation type="journal article" date="2018" name="Microb. Genom.">
        <title>Expanding an expanded genome: long-read sequencing of Trypanosoma cruzi.</title>
        <authorList>
            <person name="Berna L."/>
            <person name="Rodriguez M."/>
            <person name="Chiribao M.L."/>
            <person name="Parodi-Talice A."/>
            <person name="Pita S."/>
            <person name="Rijo G."/>
            <person name="Alvarez-Valin F."/>
            <person name="Robello C."/>
        </authorList>
    </citation>
    <scope>NUCLEOTIDE SEQUENCE [LARGE SCALE GENOMIC DNA]</scope>
    <source>
        <strain evidence="2 3">Dm28c</strain>
    </source>
</reference>
<dbReference type="AlphaFoldDB" id="A0A2V2VGM8"/>
<dbReference type="VEuPathDB" id="TriTrypDB:TCDM_14384"/>
<dbReference type="VEuPathDB" id="TriTrypDB:BCY84_10652"/>
<dbReference type="VEuPathDB" id="TriTrypDB:TcCLB.507063.40"/>
<dbReference type="VEuPathDB" id="TriTrypDB:TcBrA4_0113440"/>
<name>A0A2V2VGM8_TRYCR</name>
<dbReference type="VEuPathDB" id="TriTrypDB:TcCLB.503955.55"/>
<dbReference type="EMBL" id="PRFA01000031">
    <property type="protein sequence ID" value="PWU93503.1"/>
    <property type="molecule type" value="Genomic_DNA"/>
</dbReference>
<gene>
    <name evidence="2" type="ORF">C4B63_31g117</name>
</gene>
<sequence length="164" mass="18562">MCECGAEAQSNIPFGTPPLLILIIPRLPLSFFFASMSPTVLVALLTALLLHVAFVHPIMTDAARFPWQTLPPGHPGSWSPVIYPPGTIHYVRQEKKITPRPVFQRAWYVGFFLMVVAVIIIYALLYIMVLLRFRTAEQASMRNCLAEENRGPIRNPLYADFSEY</sequence>
<keyword evidence="1" id="KW-0812">Transmembrane</keyword>
<protein>
    <submittedName>
        <fullName evidence="2">Uncharacterized protein</fullName>
    </submittedName>
</protein>
<keyword evidence="1" id="KW-1133">Transmembrane helix</keyword>
<comment type="caution">
    <text evidence="2">The sequence shown here is derived from an EMBL/GenBank/DDBJ whole genome shotgun (WGS) entry which is preliminary data.</text>
</comment>
<proteinExistence type="predicted"/>
<feature type="transmembrane region" description="Helical" evidence="1">
    <location>
        <begin position="106"/>
        <end position="131"/>
    </location>
</feature>
<evidence type="ECO:0000313" key="2">
    <source>
        <dbReference type="EMBL" id="PWU93503.1"/>
    </source>
</evidence>
<feature type="transmembrane region" description="Helical" evidence="1">
    <location>
        <begin position="31"/>
        <end position="54"/>
    </location>
</feature>
<accession>A0A2V2VGM8</accession>
<evidence type="ECO:0000256" key="1">
    <source>
        <dbReference type="SAM" id="Phobius"/>
    </source>
</evidence>
<evidence type="ECO:0000313" key="3">
    <source>
        <dbReference type="Proteomes" id="UP000246121"/>
    </source>
</evidence>
<dbReference type="VEuPathDB" id="TriTrypDB:TcCL_NonESM03631"/>
<dbReference type="VEuPathDB" id="TriTrypDB:TcG_05710"/>